<evidence type="ECO:0000313" key="3">
    <source>
        <dbReference type="Proteomes" id="UP000219338"/>
    </source>
</evidence>
<accession>A0A284SD96</accession>
<name>A0A284SD96_ARMOS</name>
<sequence length="113" mass="12348">MLLQASSLVGLIAVHAPFVTLVFDNLVIWKTENRRSGWDNSLNAQSDDDGQHPAIASFIAPCIALQPKAYCEGFIPVALIATCSVISIKSHTTTFLWKYAGSNRPPKSWAFTV</sequence>
<dbReference type="EMBL" id="FUEG01000079">
    <property type="protein sequence ID" value="SJL18965.1"/>
    <property type="molecule type" value="Genomic_DNA"/>
</dbReference>
<keyword evidence="3" id="KW-1185">Reference proteome</keyword>
<gene>
    <name evidence="2" type="ORF">ARMOST_22568</name>
</gene>
<dbReference type="Proteomes" id="UP000219338">
    <property type="component" value="Unassembled WGS sequence"/>
</dbReference>
<protein>
    <submittedName>
        <fullName evidence="2">Uncharacterized protein</fullName>
    </submittedName>
</protein>
<keyword evidence="1" id="KW-0472">Membrane</keyword>
<keyword evidence="1" id="KW-0812">Transmembrane</keyword>
<proteinExistence type="predicted"/>
<evidence type="ECO:0000256" key="1">
    <source>
        <dbReference type="SAM" id="Phobius"/>
    </source>
</evidence>
<organism evidence="2 3">
    <name type="scientific">Armillaria ostoyae</name>
    <name type="common">Armillaria root rot fungus</name>
    <dbReference type="NCBI Taxonomy" id="47428"/>
    <lineage>
        <taxon>Eukaryota</taxon>
        <taxon>Fungi</taxon>
        <taxon>Dikarya</taxon>
        <taxon>Basidiomycota</taxon>
        <taxon>Agaricomycotina</taxon>
        <taxon>Agaricomycetes</taxon>
        <taxon>Agaricomycetidae</taxon>
        <taxon>Agaricales</taxon>
        <taxon>Marasmiineae</taxon>
        <taxon>Physalacriaceae</taxon>
        <taxon>Armillaria</taxon>
    </lineage>
</organism>
<evidence type="ECO:0000313" key="2">
    <source>
        <dbReference type="EMBL" id="SJL18965.1"/>
    </source>
</evidence>
<feature type="transmembrane region" description="Helical" evidence="1">
    <location>
        <begin position="6"/>
        <end position="28"/>
    </location>
</feature>
<reference evidence="3" key="1">
    <citation type="journal article" date="2017" name="Nat. Ecol. Evol.">
        <title>Genome expansion and lineage-specific genetic innovations in the forest pathogenic fungi Armillaria.</title>
        <authorList>
            <person name="Sipos G."/>
            <person name="Prasanna A.N."/>
            <person name="Walter M.C."/>
            <person name="O'Connor E."/>
            <person name="Balint B."/>
            <person name="Krizsan K."/>
            <person name="Kiss B."/>
            <person name="Hess J."/>
            <person name="Varga T."/>
            <person name="Slot J."/>
            <person name="Riley R."/>
            <person name="Boka B."/>
            <person name="Rigling D."/>
            <person name="Barry K."/>
            <person name="Lee J."/>
            <person name="Mihaltcheva S."/>
            <person name="LaButti K."/>
            <person name="Lipzen A."/>
            <person name="Waldron R."/>
            <person name="Moloney N.M."/>
            <person name="Sperisen C."/>
            <person name="Kredics L."/>
            <person name="Vagvoelgyi C."/>
            <person name="Patrignani A."/>
            <person name="Fitzpatrick D."/>
            <person name="Nagy I."/>
            <person name="Doyle S."/>
            <person name="Anderson J.B."/>
            <person name="Grigoriev I.V."/>
            <person name="Gueldener U."/>
            <person name="Muensterkoetter M."/>
            <person name="Nagy L.G."/>
        </authorList>
    </citation>
    <scope>NUCLEOTIDE SEQUENCE [LARGE SCALE GENOMIC DNA]</scope>
    <source>
        <strain evidence="3">C18/9</strain>
    </source>
</reference>
<keyword evidence="1" id="KW-1133">Transmembrane helix</keyword>
<dbReference type="AlphaFoldDB" id="A0A284SD96"/>